<dbReference type="Proteomes" id="UP000193467">
    <property type="component" value="Unassembled WGS sequence"/>
</dbReference>
<keyword evidence="1" id="KW-0863">Zinc-finger</keyword>
<reference evidence="4 5" key="1">
    <citation type="submission" date="2016-07" db="EMBL/GenBank/DDBJ databases">
        <title>Pervasive Adenine N6-methylation of Active Genes in Fungi.</title>
        <authorList>
            <consortium name="DOE Joint Genome Institute"/>
            <person name="Mondo S.J."/>
            <person name="Dannebaum R.O."/>
            <person name="Kuo R.C."/>
            <person name="Labutti K."/>
            <person name="Haridas S."/>
            <person name="Kuo A."/>
            <person name="Salamov A."/>
            <person name="Ahrendt S.R."/>
            <person name="Lipzen A."/>
            <person name="Sullivan W."/>
            <person name="Andreopoulos W.B."/>
            <person name="Clum A."/>
            <person name="Lindquist E."/>
            <person name="Daum C."/>
            <person name="Ramamoorthy G.K."/>
            <person name="Gryganskyi A."/>
            <person name="Culley D."/>
            <person name="Magnuson J.K."/>
            <person name="James T.Y."/>
            <person name="O'Malley M.A."/>
            <person name="Stajich J.E."/>
            <person name="Spatafora J.W."/>
            <person name="Visel A."/>
            <person name="Grigoriev I.V."/>
        </authorList>
    </citation>
    <scope>NUCLEOTIDE SEQUENCE [LARGE SCALE GENOMIC DNA]</scope>
    <source>
        <strain evidence="4 5">62-1032</strain>
    </source>
</reference>
<dbReference type="InParanoid" id="A0A1Y2FBL3"/>
<feature type="region of interest" description="Disordered" evidence="2">
    <location>
        <begin position="430"/>
        <end position="456"/>
    </location>
</feature>
<dbReference type="EMBL" id="MCGR01000023">
    <property type="protein sequence ID" value="ORY81310.1"/>
    <property type="molecule type" value="Genomic_DNA"/>
</dbReference>
<dbReference type="GO" id="GO:0003676">
    <property type="term" value="F:nucleic acid binding"/>
    <property type="evidence" value="ECO:0007669"/>
    <property type="project" value="InterPro"/>
</dbReference>
<dbReference type="InterPro" id="IPR001878">
    <property type="entry name" value="Znf_CCHC"/>
</dbReference>
<keyword evidence="1" id="KW-0862">Zinc</keyword>
<feature type="non-terminal residue" evidence="4">
    <location>
        <position position="456"/>
    </location>
</feature>
<dbReference type="GO" id="GO:0008270">
    <property type="term" value="F:zinc ion binding"/>
    <property type="evidence" value="ECO:0007669"/>
    <property type="project" value="UniProtKB-KW"/>
</dbReference>
<organism evidence="4 5">
    <name type="scientific">Leucosporidium creatinivorum</name>
    <dbReference type="NCBI Taxonomy" id="106004"/>
    <lineage>
        <taxon>Eukaryota</taxon>
        <taxon>Fungi</taxon>
        <taxon>Dikarya</taxon>
        <taxon>Basidiomycota</taxon>
        <taxon>Pucciniomycotina</taxon>
        <taxon>Microbotryomycetes</taxon>
        <taxon>Leucosporidiales</taxon>
        <taxon>Leucosporidium</taxon>
    </lineage>
</organism>
<feature type="compositionally biased region" description="Low complexity" evidence="2">
    <location>
        <begin position="26"/>
        <end position="43"/>
    </location>
</feature>
<dbReference type="AlphaFoldDB" id="A0A1Y2FBL3"/>
<dbReference type="PROSITE" id="PS50158">
    <property type="entry name" value="ZF_CCHC"/>
    <property type="match status" value="1"/>
</dbReference>
<feature type="compositionally biased region" description="Polar residues" evidence="2">
    <location>
        <begin position="446"/>
        <end position="456"/>
    </location>
</feature>
<comment type="caution">
    <text evidence="4">The sequence shown here is derived from an EMBL/GenBank/DDBJ whole genome shotgun (WGS) entry which is preliminary data.</text>
</comment>
<gene>
    <name evidence="4" type="ORF">BCR35DRAFT_313892</name>
</gene>
<name>A0A1Y2FBL3_9BASI</name>
<evidence type="ECO:0000256" key="2">
    <source>
        <dbReference type="SAM" id="MobiDB-lite"/>
    </source>
</evidence>
<dbReference type="STRING" id="106004.A0A1Y2FBL3"/>
<evidence type="ECO:0000313" key="4">
    <source>
        <dbReference type="EMBL" id="ORY81310.1"/>
    </source>
</evidence>
<evidence type="ECO:0000259" key="3">
    <source>
        <dbReference type="PROSITE" id="PS50158"/>
    </source>
</evidence>
<keyword evidence="1" id="KW-0479">Metal-binding</keyword>
<dbReference type="Pfam" id="PF00098">
    <property type="entry name" value="zf-CCHC"/>
    <property type="match status" value="1"/>
</dbReference>
<proteinExistence type="predicted"/>
<protein>
    <recommendedName>
        <fullName evidence="3">CCHC-type domain-containing protein</fullName>
    </recommendedName>
</protein>
<feature type="region of interest" description="Disordered" evidence="2">
    <location>
        <begin position="343"/>
        <end position="399"/>
    </location>
</feature>
<feature type="region of interest" description="Disordered" evidence="2">
    <location>
        <begin position="18"/>
        <end position="55"/>
    </location>
</feature>
<evidence type="ECO:0000256" key="1">
    <source>
        <dbReference type="PROSITE-ProRule" id="PRU00047"/>
    </source>
</evidence>
<keyword evidence="5" id="KW-1185">Reference proteome</keyword>
<evidence type="ECO:0000313" key="5">
    <source>
        <dbReference type="Proteomes" id="UP000193467"/>
    </source>
</evidence>
<feature type="compositionally biased region" description="Low complexity" evidence="2">
    <location>
        <begin position="368"/>
        <end position="384"/>
    </location>
</feature>
<sequence length="456" mass="49616">MSLSHNPVITLSFKVSHFSERPSPAPAGEASSSSSNNAAARANLPPKPSAWEVDPEEEKRAAAFYTLQGIVPSPQPNKMLQIAYHNDAFPPHAAASLRESARMVQNTRNQIPDNTIRFTFPLKDHGNLAQSTVMADLRRYYDNGRPSLPLLVEDLPQHLEYLRPSISSLSFSVQGQNSPKGVSHVYDLRFSSPNALRQALTLAPYHYANKPVHSQVSTTIYKDVLEFRFCYVPLSGAHPSGALLADCLLESFPTALKAEVLHVQRVLEVHSTFGKRLPTFTGNYTAYIKFPDLNSPDLTLRNGVFNQLPTSFSPFTDPVASANADYLTLHHDFEPCFNCGGTGHRSHRCPHPDRRAGPAWANPPTDDPATALQAAVPQAAAQEPQDPPAPAPTPQLNRPLAATNSNAIAVNPNRFAPLVETASQVVAALADVEMGAADDDEDSGSEPATQQETQRE</sequence>
<accession>A0A1Y2FBL3</accession>
<feature type="domain" description="CCHC-type" evidence="3">
    <location>
        <begin position="336"/>
        <end position="350"/>
    </location>
</feature>